<dbReference type="Gene3D" id="2.60.120.10">
    <property type="entry name" value="Jelly Rolls"/>
    <property type="match status" value="1"/>
</dbReference>
<evidence type="ECO:0000313" key="2">
    <source>
        <dbReference type="Proteomes" id="UP001589654"/>
    </source>
</evidence>
<proteinExistence type="predicted"/>
<dbReference type="Proteomes" id="UP001589654">
    <property type="component" value="Unassembled WGS sequence"/>
</dbReference>
<gene>
    <name evidence="1" type="ORF">ACFFUR_03810</name>
</gene>
<dbReference type="InterPro" id="IPR014710">
    <property type="entry name" value="RmlC-like_jellyroll"/>
</dbReference>
<sequence length="100" mass="11188">MIIPTIKSKVESSSHPIAQALHQNSSFRVLAIAFKKGMVLQEHKAHKTSKLFVLEGAVNYQEKDKATLLKRYEEIDIPVEVTHSVEALEDSLCLLTQGDD</sequence>
<keyword evidence="2" id="KW-1185">Reference proteome</keyword>
<comment type="caution">
    <text evidence="1">The sequence shown here is derived from an EMBL/GenBank/DDBJ whole genome shotgun (WGS) entry which is preliminary data.</text>
</comment>
<reference evidence="1 2" key="1">
    <citation type="submission" date="2024-09" db="EMBL/GenBank/DDBJ databases">
        <authorList>
            <person name="Sun Q."/>
            <person name="Mori K."/>
        </authorList>
    </citation>
    <scope>NUCLEOTIDE SEQUENCE [LARGE SCALE GENOMIC DNA]</scope>
    <source>
        <strain evidence="1 2">CECT 7682</strain>
    </source>
</reference>
<protein>
    <recommendedName>
        <fullName evidence="3">Cupin domain-containing protein</fullName>
    </recommendedName>
</protein>
<dbReference type="RefSeq" id="WP_290248218.1">
    <property type="nucleotide sequence ID" value="NZ_JAUFQT010000001.1"/>
</dbReference>
<dbReference type="InterPro" id="IPR011051">
    <property type="entry name" value="RmlC_Cupin_sf"/>
</dbReference>
<accession>A0ABV5J287</accession>
<evidence type="ECO:0008006" key="3">
    <source>
        <dbReference type="Google" id="ProtNLM"/>
    </source>
</evidence>
<dbReference type="SUPFAM" id="SSF51182">
    <property type="entry name" value="RmlC-like cupins"/>
    <property type="match status" value="1"/>
</dbReference>
<evidence type="ECO:0000313" key="1">
    <source>
        <dbReference type="EMBL" id="MFB9210919.1"/>
    </source>
</evidence>
<dbReference type="EMBL" id="JBHMEW010000019">
    <property type="protein sequence ID" value="MFB9210919.1"/>
    <property type="molecule type" value="Genomic_DNA"/>
</dbReference>
<organism evidence="1 2">
    <name type="scientific">Echinicola jeungdonensis</name>
    <dbReference type="NCBI Taxonomy" id="709343"/>
    <lineage>
        <taxon>Bacteria</taxon>
        <taxon>Pseudomonadati</taxon>
        <taxon>Bacteroidota</taxon>
        <taxon>Cytophagia</taxon>
        <taxon>Cytophagales</taxon>
        <taxon>Cyclobacteriaceae</taxon>
        <taxon>Echinicola</taxon>
    </lineage>
</organism>
<name>A0ABV5J287_9BACT</name>